<protein>
    <recommendedName>
        <fullName evidence="4">DUF2567 domain-containing protein</fullName>
    </recommendedName>
</protein>
<feature type="transmembrane region" description="Helical" evidence="1">
    <location>
        <begin position="82"/>
        <end position="104"/>
    </location>
</feature>
<evidence type="ECO:0000313" key="3">
    <source>
        <dbReference type="Proteomes" id="UP000620591"/>
    </source>
</evidence>
<keyword evidence="1" id="KW-0472">Membrane</keyword>
<reference evidence="2" key="1">
    <citation type="submission" date="2020-09" db="EMBL/GenBank/DDBJ databases">
        <title>Novel species in genus Aeromicrobium.</title>
        <authorList>
            <person name="Zhang G."/>
        </authorList>
    </citation>
    <scope>NUCLEOTIDE SEQUENCE</scope>
    <source>
        <strain evidence="2">Zg-636</strain>
    </source>
</reference>
<name>A0A8I0ETQ1_9ACTN</name>
<dbReference type="EMBL" id="JACTVM010000001">
    <property type="protein sequence ID" value="MBC9225423.1"/>
    <property type="molecule type" value="Genomic_DNA"/>
</dbReference>
<feature type="transmembrane region" description="Helical" evidence="1">
    <location>
        <begin position="124"/>
        <end position="149"/>
    </location>
</feature>
<feature type="transmembrane region" description="Helical" evidence="1">
    <location>
        <begin position="49"/>
        <end position="70"/>
    </location>
</feature>
<evidence type="ECO:0000313" key="2">
    <source>
        <dbReference type="EMBL" id="MBC9225423.1"/>
    </source>
</evidence>
<proteinExistence type="predicted"/>
<keyword evidence="1" id="KW-0812">Transmembrane</keyword>
<organism evidence="2 3">
    <name type="scientific">Aeromicrobium senzhongii</name>
    <dbReference type="NCBI Taxonomy" id="2663859"/>
    <lineage>
        <taxon>Bacteria</taxon>
        <taxon>Bacillati</taxon>
        <taxon>Actinomycetota</taxon>
        <taxon>Actinomycetes</taxon>
        <taxon>Propionibacteriales</taxon>
        <taxon>Nocardioidaceae</taxon>
        <taxon>Aeromicrobium</taxon>
    </lineage>
</organism>
<dbReference type="AlphaFoldDB" id="A0A8I0ETQ1"/>
<comment type="caution">
    <text evidence="2">The sequence shown here is derived from an EMBL/GenBank/DDBJ whole genome shotgun (WGS) entry which is preliminary data.</text>
</comment>
<gene>
    <name evidence="2" type="ORF">IBG24_03730</name>
</gene>
<evidence type="ECO:0008006" key="4">
    <source>
        <dbReference type="Google" id="ProtNLM"/>
    </source>
</evidence>
<dbReference type="Proteomes" id="UP000620591">
    <property type="component" value="Unassembled WGS sequence"/>
</dbReference>
<dbReference type="RefSeq" id="WP_187768646.1">
    <property type="nucleotide sequence ID" value="NZ_JACTVM010000001.1"/>
</dbReference>
<evidence type="ECO:0000256" key="1">
    <source>
        <dbReference type="SAM" id="Phobius"/>
    </source>
</evidence>
<accession>A0A8I0ETQ1</accession>
<sequence length="170" mass="18122">MNRVSWSLLGVMASGVPAAFVWWGLGRPSQWLATERGLVLTEENATGRFQVVAVFTLVGVVLGLVAGVLVQRITRSAQWQTVVGLAGAASAASLVCWRLGVWLGPQPVRDATGLEVGDVVRDQFAVDTIVPFLLWPLAAVLGYTITLYLSSDGVDEDDEPSAEVSERSAP</sequence>
<keyword evidence="1" id="KW-1133">Transmembrane helix</keyword>